<dbReference type="PANTHER" id="PTHR43065">
    <property type="entry name" value="SENSOR HISTIDINE KINASE"/>
    <property type="match status" value="1"/>
</dbReference>
<dbReference type="SUPFAM" id="SSF55874">
    <property type="entry name" value="ATPase domain of HSP90 chaperone/DNA topoisomerase II/histidine kinase"/>
    <property type="match status" value="1"/>
</dbReference>
<dbReference type="SMART" id="SM00387">
    <property type="entry name" value="HATPase_c"/>
    <property type="match status" value="1"/>
</dbReference>
<evidence type="ECO:0000256" key="8">
    <source>
        <dbReference type="ARBA" id="ARBA00023012"/>
    </source>
</evidence>
<dbReference type="Pfam" id="PF02518">
    <property type="entry name" value="HATPase_c"/>
    <property type="match status" value="1"/>
</dbReference>
<evidence type="ECO:0000313" key="10">
    <source>
        <dbReference type="EMBL" id="TWF47711.1"/>
    </source>
</evidence>
<evidence type="ECO:0000256" key="5">
    <source>
        <dbReference type="ARBA" id="ARBA00022741"/>
    </source>
</evidence>
<keyword evidence="5" id="KW-0547">Nucleotide-binding</keyword>
<dbReference type="Gene3D" id="3.30.565.10">
    <property type="entry name" value="Histidine kinase-like ATPase, C-terminal domain"/>
    <property type="match status" value="1"/>
</dbReference>
<keyword evidence="3" id="KW-0597">Phosphoprotein</keyword>
<keyword evidence="11" id="KW-1185">Reference proteome</keyword>
<dbReference type="CDD" id="cd00082">
    <property type="entry name" value="HisKA"/>
    <property type="match status" value="1"/>
</dbReference>
<evidence type="ECO:0000256" key="4">
    <source>
        <dbReference type="ARBA" id="ARBA00022679"/>
    </source>
</evidence>
<evidence type="ECO:0000313" key="11">
    <source>
        <dbReference type="Proteomes" id="UP000320653"/>
    </source>
</evidence>
<sequence>MNMTTFPNDDLDPTCLREMSRRLKELEVSEARYRTLFNNVPAAVLQVDASDVEEAFTNLKHSGVEDIDAFLLENPQLVDQANNSVIVREVNDVALTLFGATDISQLLAPVAYVFAGTPEASPNVMSAHFRGRPNHYQRLKIKTFDGRTIDAALMVSFPQAAANFDTSVLMIIDMTEQVRIEKELKKMESEFAHFSKLSILGEFSGAIVHEVRQPLSVVANDAATAARWLQRNDLNLPKVRELVERIEESVRRANEVIKRVQDMATKATPERQTCDLNRLVAGALTFVKKEATRRSVTISSNLSAEIATVEADPVQIQQLVVNLVVNAMQAIERTHAQSGRVQVTTRSDGERAFVEVHDTGPGIPDGIATEIFESFFTTRKEGMGMGLSICRSIVQSHGGVISARNTSEGGAAFEAWLPLVFVETDNAPETETSRQPAE</sequence>
<dbReference type="PROSITE" id="PS50109">
    <property type="entry name" value="HIS_KIN"/>
    <property type="match status" value="1"/>
</dbReference>
<evidence type="ECO:0000256" key="3">
    <source>
        <dbReference type="ARBA" id="ARBA00022553"/>
    </source>
</evidence>
<organism evidence="10 11">
    <name type="scientific">Neorhizobium alkalisoli</name>
    <dbReference type="NCBI Taxonomy" id="528178"/>
    <lineage>
        <taxon>Bacteria</taxon>
        <taxon>Pseudomonadati</taxon>
        <taxon>Pseudomonadota</taxon>
        <taxon>Alphaproteobacteria</taxon>
        <taxon>Hyphomicrobiales</taxon>
        <taxon>Rhizobiaceae</taxon>
        <taxon>Rhizobium/Agrobacterium group</taxon>
        <taxon>Neorhizobium</taxon>
    </lineage>
</organism>
<evidence type="ECO:0000256" key="2">
    <source>
        <dbReference type="ARBA" id="ARBA00012438"/>
    </source>
</evidence>
<name>A0A561QBJ3_9HYPH</name>
<comment type="caution">
    <text evidence="10">The sequence shown here is derived from an EMBL/GenBank/DDBJ whole genome shotgun (WGS) entry which is preliminary data.</text>
</comment>
<evidence type="ECO:0000259" key="9">
    <source>
        <dbReference type="PROSITE" id="PS50109"/>
    </source>
</evidence>
<dbReference type="InterPro" id="IPR003594">
    <property type="entry name" value="HATPase_dom"/>
</dbReference>
<dbReference type="InterPro" id="IPR004358">
    <property type="entry name" value="Sig_transdc_His_kin-like_C"/>
</dbReference>
<dbReference type="PANTHER" id="PTHR43065:SF10">
    <property type="entry name" value="PEROXIDE STRESS-ACTIVATED HISTIDINE KINASE MAK3"/>
    <property type="match status" value="1"/>
</dbReference>
<dbReference type="InterPro" id="IPR003661">
    <property type="entry name" value="HisK_dim/P_dom"/>
</dbReference>
<gene>
    <name evidence="10" type="ORF">FHW37_1107</name>
</gene>
<dbReference type="SUPFAM" id="SSF47384">
    <property type="entry name" value="Homodimeric domain of signal transducing histidine kinase"/>
    <property type="match status" value="1"/>
</dbReference>
<keyword evidence="8" id="KW-0902">Two-component regulatory system</keyword>
<reference evidence="10 11" key="1">
    <citation type="submission" date="2019-06" db="EMBL/GenBank/DDBJ databases">
        <title>Sorghum-associated microbial communities from plants grown in Nebraska, USA.</title>
        <authorList>
            <person name="Schachtman D."/>
        </authorList>
    </citation>
    <scope>NUCLEOTIDE SEQUENCE [LARGE SCALE GENOMIC DNA]</scope>
    <source>
        <strain evidence="10 11">1225</strain>
    </source>
</reference>
<evidence type="ECO:0000256" key="1">
    <source>
        <dbReference type="ARBA" id="ARBA00000085"/>
    </source>
</evidence>
<dbReference type="PRINTS" id="PR00344">
    <property type="entry name" value="BCTRLSENSOR"/>
</dbReference>
<dbReference type="GO" id="GO:0000155">
    <property type="term" value="F:phosphorelay sensor kinase activity"/>
    <property type="evidence" value="ECO:0007669"/>
    <property type="project" value="InterPro"/>
</dbReference>
<dbReference type="AlphaFoldDB" id="A0A561QBJ3"/>
<accession>A0A561QBJ3</accession>
<dbReference type="Gene3D" id="3.30.450.20">
    <property type="entry name" value="PAS domain"/>
    <property type="match status" value="1"/>
</dbReference>
<protein>
    <recommendedName>
        <fullName evidence="2">histidine kinase</fullName>
        <ecNumber evidence="2">2.7.13.3</ecNumber>
    </recommendedName>
</protein>
<dbReference type="Pfam" id="PF00512">
    <property type="entry name" value="HisKA"/>
    <property type="match status" value="1"/>
</dbReference>
<keyword evidence="7" id="KW-0067">ATP-binding</keyword>
<keyword evidence="6" id="KW-0418">Kinase</keyword>
<evidence type="ECO:0000256" key="7">
    <source>
        <dbReference type="ARBA" id="ARBA00022840"/>
    </source>
</evidence>
<feature type="domain" description="Histidine kinase" evidence="9">
    <location>
        <begin position="206"/>
        <end position="421"/>
    </location>
</feature>
<dbReference type="Proteomes" id="UP000320653">
    <property type="component" value="Unassembled WGS sequence"/>
</dbReference>
<dbReference type="InterPro" id="IPR036097">
    <property type="entry name" value="HisK_dim/P_sf"/>
</dbReference>
<dbReference type="InterPro" id="IPR036890">
    <property type="entry name" value="HATPase_C_sf"/>
</dbReference>
<comment type="catalytic activity">
    <reaction evidence="1">
        <text>ATP + protein L-histidine = ADP + protein N-phospho-L-histidine.</text>
        <dbReference type="EC" id="2.7.13.3"/>
    </reaction>
</comment>
<dbReference type="InterPro" id="IPR005467">
    <property type="entry name" value="His_kinase_dom"/>
</dbReference>
<proteinExistence type="predicted"/>
<keyword evidence="4" id="KW-0808">Transferase</keyword>
<dbReference type="Gene3D" id="1.10.287.130">
    <property type="match status" value="1"/>
</dbReference>
<evidence type="ECO:0000256" key="6">
    <source>
        <dbReference type="ARBA" id="ARBA00022777"/>
    </source>
</evidence>
<dbReference type="SMART" id="SM00388">
    <property type="entry name" value="HisKA"/>
    <property type="match status" value="1"/>
</dbReference>
<dbReference type="EMBL" id="VIWP01000010">
    <property type="protein sequence ID" value="TWF47711.1"/>
    <property type="molecule type" value="Genomic_DNA"/>
</dbReference>
<dbReference type="GO" id="GO:0005524">
    <property type="term" value="F:ATP binding"/>
    <property type="evidence" value="ECO:0007669"/>
    <property type="project" value="UniProtKB-KW"/>
</dbReference>
<dbReference type="EC" id="2.7.13.3" evidence="2"/>